<organism evidence="1 2">
    <name type="scientific">Paenibacillus sedimenti</name>
    <dbReference type="NCBI Taxonomy" id="2770274"/>
    <lineage>
        <taxon>Bacteria</taxon>
        <taxon>Bacillati</taxon>
        <taxon>Bacillota</taxon>
        <taxon>Bacilli</taxon>
        <taxon>Bacillales</taxon>
        <taxon>Paenibacillaceae</taxon>
        <taxon>Paenibacillus</taxon>
    </lineage>
</organism>
<dbReference type="AlphaFoldDB" id="A0A926KSH9"/>
<evidence type="ECO:0000313" key="2">
    <source>
        <dbReference type="Proteomes" id="UP000650466"/>
    </source>
</evidence>
<sequence>MLGNIGGVPALRPSIFQSRTRCPLAFIRIGACDPEHVKARHIWFGSGYLEYRIPNYLVGKQGARQLTISMEICSEAPAFNENWPSDISFYIKDIRIGVWTCPGDFGADPGVHTPVWWSLGTKHGLLKTISVNKEGAFLDGIQLSDVTIKELGITSGQDIYFRIACLETAEHCGGVSLFGK</sequence>
<accession>A0A926KSH9</accession>
<name>A0A926KSH9_9BACL</name>
<comment type="caution">
    <text evidence="1">The sequence shown here is derived from an EMBL/GenBank/DDBJ whole genome shotgun (WGS) entry which is preliminary data.</text>
</comment>
<reference evidence="1" key="1">
    <citation type="submission" date="2020-09" db="EMBL/GenBank/DDBJ databases">
        <title>Draft Genome Sequence of Paenibacillus sp. WST5.</title>
        <authorList>
            <person name="Bao Z."/>
        </authorList>
    </citation>
    <scope>NUCLEOTIDE SEQUENCE</scope>
    <source>
        <strain evidence="1">WST5</strain>
    </source>
</reference>
<keyword evidence="2" id="KW-1185">Reference proteome</keyword>
<evidence type="ECO:0000313" key="1">
    <source>
        <dbReference type="EMBL" id="MBD0381443.1"/>
    </source>
</evidence>
<proteinExistence type="predicted"/>
<dbReference type="EMBL" id="JACVVD010000004">
    <property type="protein sequence ID" value="MBD0381443.1"/>
    <property type="molecule type" value="Genomic_DNA"/>
</dbReference>
<protein>
    <submittedName>
        <fullName evidence="1">Uncharacterized protein</fullName>
    </submittedName>
</protein>
<dbReference type="Proteomes" id="UP000650466">
    <property type="component" value="Unassembled WGS sequence"/>
</dbReference>
<gene>
    <name evidence="1" type="ORF">ICC18_15050</name>
</gene>
<dbReference type="RefSeq" id="WP_188175219.1">
    <property type="nucleotide sequence ID" value="NZ_JACVVD010000004.1"/>
</dbReference>